<reference evidence="2" key="1">
    <citation type="journal article" date="2023" name="Mol. Phylogenet. Evol.">
        <title>Genome-scale phylogeny and comparative genomics of the fungal order Sordariales.</title>
        <authorList>
            <person name="Hensen N."/>
            <person name="Bonometti L."/>
            <person name="Westerberg I."/>
            <person name="Brannstrom I.O."/>
            <person name="Guillou S."/>
            <person name="Cros-Aarteil S."/>
            <person name="Calhoun S."/>
            <person name="Haridas S."/>
            <person name="Kuo A."/>
            <person name="Mondo S."/>
            <person name="Pangilinan J."/>
            <person name="Riley R."/>
            <person name="LaButti K."/>
            <person name="Andreopoulos B."/>
            <person name="Lipzen A."/>
            <person name="Chen C."/>
            <person name="Yan M."/>
            <person name="Daum C."/>
            <person name="Ng V."/>
            <person name="Clum A."/>
            <person name="Steindorff A."/>
            <person name="Ohm R.A."/>
            <person name="Martin F."/>
            <person name="Silar P."/>
            <person name="Natvig D.O."/>
            <person name="Lalanne C."/>
            <person name="Gautier V."/>
            <person name="Ament-Velasquez S.L."/>
            <person name="Kruys A."/>
            <person name="Hutchinson M.I."/>
            <person name="Powell A.J."/>
            <person name="Barry K."/>
            <person name="Miller A.N."/>
            <person name="Grigoriev I.V."/>
            <person name="Debuchy R."/>
            <person name="Gladieux P."/>
            <person name="Hiltunen Thoren M."/>
            <person name="Johannesson H."/>
        </authorList>
    </citation>
    <scope>NUCLEOTIDE SEQUENCE</scope>
    <source>
        <strain evidence="2">CBS 232.78</strain>
    </source>
</reference>
<accession>A0AAE0TZU6</accession>
<evidence type="ECO:0000256" key="1">
    <source>
        <dbReference type="SAM" id="Phobius"/>
    </source>
</evidence>
<keyword evidence="1" id="KW-1133">Transmembrane helix</keyword>
<dbReference type="AlphaFoldDB" id="A0AAE0TZU6"/>
<comment type="caution">
    <text evidence="2">The sequence shown here is derived from an EMBL/GenBank/DDBJ whole genome shotgun (WGS) entry which is preliminary data.</text>
</comment>
<sequence length="132" mass="14808">MFWQCSGSQKCGVRWVIETVTLKRLKNNLLGRPSRSALLHICASQLSGVTIFRILFAPPFPFFPSILVNKEDMKFAWIFVILLLLSRLANPAVVCSGQAQNAGYPQAKHEYRRQAQDRKAFSLPCRGLAGLS</sequence>
<organism evidence="2 3">
    <name type="scientific">Podospora didyma</name>
    <dbReference type="NCBI Taxonomy" id="330526"/>
    <lineage>
        <taxon>Eukaryota</taxon>
        <taxon>Fungi</taxon>
        <taxon>Dikarya</taxon>
        <taxon>Ascomycota</taxon>
        <taxon>Pezizomycotina</taxon>
        <taxon>Sordariomycetes</taxon>
        <taxon>Sordariomycetidae</taxon>
        <taxon>Sordariales</taxon>
        <taxon>Podosporaceae</taxon>
        <taxon>Podospora</taxon>
    </lineage>
</organism>
<proteinExistence type="predicted"/>
<protein>
    <submittedName>
        <fullName evidence="2">Uncharacterized protein</fullName>
    </submittedName>
</protein>
<feature type="transmembrane region" description="Helical" evidence="1">
    <location>
        <begin position="37"/>
        <end position="56"/>
    </location>
</feature>
<feature type="transmembrane region" description="Helical" evidence="1">
    <location>
        <begin position="76"/>
        <end position="95"/>
    </location>
</feature>
<keyword evidence="1" id="KW-0472">Membrane</keyword>
<evidence type="ECO:0000313" key="3">
    <source>
        <dbReference type="Proteomes" id="UP001285441"/>
    </source>
</evidence>
<gene>
    <name evidence="2" type="ORF">B0H63DRAFT_183615</name>
</gene>
<evidence type="ECO:0000313" key="2">
    <source>
        <dbReference type="EMBL" id="KAK3385510.1"/>
    </source>
</evidence>
<name>A0AAE0TZU6_9PEZI</name>
<dbReference type="Proteomes" id="UP001285441">
    <property type="component" value="Unassembled WGS sequence"/>
</dbReference>
<dbReference type="EMBL" id="JAULSW010000004">
    <property type="protein sequence ID" value="KAK3385510.1"/>
    <property type="molecule type" value="Genomic_DNA"/>
</dbReference>
<keyword evidence="1" id="KW-0812">Transmembrane</keyword>
<reference evidence="2" key="2">
    <citation type="submission" date="2023-06" db="EMBL/GenBank/DDBJ databases">
        <authorList>
            <consortium name="Lawrence Berkeley National Laboratory"/>
            <person name="Haridas S."/>
            <person name="Hensen N."/>
            <person name="Bonometti L."/>
            <person name="Westerberg I."/>
            <person name="Brannstrom I.O."/>
            <person name="Guillou S."/>
            <person name="Cros-Aarteil S."/>
            <person name="Calhoun S."/>
            <person name="Kuo A."/>
            <person name="Mondo S."/>
            <person name="Pangilinan J."/>
            <person name="Riley R."/>
            <person name="LaButti K."/>
            <person name="Andreopoulos B."/>
            <person name="Lipzen A."/>
            <person name="Chen C."/>
            <person name="Yanf M."/>
            <person name="Daum C."/>
            <person name="Ng V."/>
            <person name="Clum A."/>
            <person name="Steindorff A."/>
            <person name="Ohm R."/>
            <person name="Martin F."/>
            <person name="Silar P."/>
            <person name="Natvig D."/>
            <person name="Lalanne C."/>
            <person name="Gautier V."/>
            <person name="Ament-velasquez S.L."/>
            <person name="Kruys A."/>
            <person name="Hutchinson M.I."/>
            <person name="Powell A.J."/>
            <person name="Barry K."/>
            <person name="Miller A.N."/>
            <person name="Grigoriev I.V."/>
            <person name="Debuchy R."/>
            <person name="Gladieux P."/>
            <person name="Thoren M.H."/>
            <person name="Johannesson H."/>
        </authorList>
    </citation>
    <scope>NUCLEOTIDE SEQUENCE</scope>
    <source>
        <strain evidence="2">CBS 232.78</strain>
    </source>
</reference>
<keyword evidence="3" id="KW-1185">Reference proteome</keyword>